<keyword evidence="4" id="KW-1185">Reference proteome</keyword>
<name>A0A7Y4L0J4_9ACTN</name>
<dbReference type="RefSeq" id="WP_171674551.1">
    <property type="nucleotide sequence ID" value="NZ_BAAAGT010000001.1"/>
</dbReference>
<evidence type="ECO:0000313" key="3">
    <source>
        <dbReference type="EMBL" id="NOL42100.1"/>
    </source>
</evidence>
<dbReference type="EMBL" id="JABJRC010000003">
    <property type="protein sequence ID" value="NOL42100.1"/>
    <property type="molecule type" value="Genomic_DNA"/>
</dbReference>
<sequence>MIAVSVGTALLVVGCGGEPEATNPAPKPSPTSSAPAPVDTPTTAPPPPPSSAPTTPELTAVGYRNALGHVDGNLARGVARVMNAPTLAAFDSARAQLAGAVAQQRGELAKVNGPKSLGSGHTRVLAAFDAFPSSVTTNLAESGETKTGCGLPKAAVVRLYQAKSGIRTSVVQLAQAVNKSVGKGSNFGTRMTPPALKPPAVLTGRGQNGQIIQRAGARGAGSLQINNNGSVDVVVVVAPGVPRKPQASIYVRRNSNATLRGIRGSYWVYFKSGESWDSASRQFTEGCSFSKYDDRFDGKYDWRVTLSPVIGGNASTSNVDPF</sequence>
<reference evidence="2 5" key="2">
    <citation type="submission" date="2020-08" db="EMBL/GenBank/DDBJ databases">
        <title>Sequencing the genomes of 1000 actinobacteria strains.</title>
        <authorList>
            <person name="Klenk H.-P."/>
        </authorList>
    </citation>
    <scope>NUCLEOTIDE SEQUENCE [LARGE SCALE GENOMIC DNA]</scope>
    <source>
        <strain evidence="2 5">DSM 15626</strain>
    </source>
</reference>
<reference evidence="3 4" key="1">
    <citation type="submission" date="2020-05" db="EMBL/GenBank/DDBJ databases">
        <title>Genome sequence of Kribbella sandramycini ATCC 39419.</title>
        <authorList>
            <person name="Maclea K.S."/>
            <person name="Fair J.L."/>
        </authorList>
    </citation>
    <scope>NUCLEOTIDE SEQUENCE [LARGE SCALE GENOMIC DNA]</scope>
    <source>
        <strain evidence="3 4">ATCC 39419</strain>
    </source>
</reference>
<proteinExistence type="predicted"/>
<feature type="region of interest" description="Disordered" evidence="1">
    <location>
        <begin position="18"/>
        <end position="57"/>
    </location>
</feature>
<protein>
    <submittedName>
        <fullName evidence="3">Uncharacterized protein</fullName>
    </submittedName>
</protein>
<evidence type="ECO:0000313" key="2">
    <source>
        <dbReference type="EMBL" id="MBB6565836.1"/>
    </source>
</evidence>
<comment type="caution">
    <text evidence="3">The sequence shown here is derived from an EMBL/GenBank/DDBJ whole genome shotgun (WGS) entry which is preliminary data.</text>
</comment>
<gene>
    <name evidence="2" type="ORF">HNR71_001473</name>
    <name evidence="3" type="ORF">HPO96_17790</name>
</gene>
<dbReference type="Proteomes" id="UP000553957">
    <property type="component" value="Unassembled WGS sequence"/>
</dbReference>
<accession>A0A7Y4L0J4</accession>
<evidence type="ECO:0000313" key="4">
    <source>
        <dbReference type="Proteomes" id="UP000534306"/>
    </source>
</evidence>
<evidence type="ECO:0000256" key="1">
    <source>
        <dbReference type="SAM" id="MobiDB-lite"/>
    </source>
</evidence>
<dbReference type="EMBL" id="JACHKF010000001">
    <property type="protein sequence ID" value="MBB6565836.1"/>
    <property type="molecule type" value="Genomic_DNA"/>
</dbReference>
<evidence type="ECO:0000313" key="5">
    <source>
        <dbReference type="Proteomes" id="UP000553957"/>
    </source>
</evidence>
<dbReference type="Proteomes" id="UP000534306">
    <property type="component" value="Unassembled WGS sequence"/>
</dbReference>
<feature type="compositionally biased region" description="Low complexity" evidence="1">
    <location>
        <begin position="30"/>
        <end position="42"/>
    </location>
</feature>
<dbReference type="AlphaFoldDB" id="A0A7Y4L0J4"/>
<organism evidence="3 4">
    <name type="scientific">Kribbella sandramycini</name>
    <dbReference type="NCBI Taxonomy" id="60450"/>
    <lineage>
        <taxon>Bacteria</taxon>
        <taxon>Bacillati</taxon>
        <taxon>Actinomycetota</taxon>
        <taxon>Actinomycetes</taxon>
        <taxon>Propionibacteriales</taxon>
        <taxon>Kribbellaceae</taxon>
        <taxon>Kribbella</taxon>
    </lineage>
</organism>